<evidence type="ECO:0000256" key="3">
    <source>
        <dbReference type="ARBA" id="ARBA00022989"/>
    </source>
</evidence>
<gene>
    <name evidence="7" type="ORF">BSTOLATCC_MIC59947</name>
</gene>
<evidence type="ECO:0000256" key="1">
    <source>
        <dbReference type="ARBA" id="ARBA00004370"/>
    </source>
</evidence>
<dbReference type="Pfam" id="PF01490">
    <property type="entry name" value="Aa_trans"/>
    <property type="match status" value="2"/>
</dbReference>
<dbReference type="Gene3D" id="1.20.1740.10">
    <property type="entry name" value="Amino acid/polyamine transporter I"/>
    <property type="match status" value="1"/>
</dbReference>
<feature type="transmembrane region" description="Helical" evidence="5">
    <location>
        <begin position="423"/>
        <end position="443"/>
    </location>
</feature>
<reference evidence="7" key="1">
    <citation type="submission" date="2021-09" db="EMBL/GenBank/DDBJ databases">
        <authorList>
            <consortium name="AG Swart"/>
            <person name="Singh M."/>
            <person name="Singh A."/>
            <person name="Seah K."/>
            <person name="Emmerich C."/>
        </authorList>
    </citation>
    <scope>NUCLEOTIDE SEQUENCE</scope>
    <source>
        <strain evidence="7">ATCC30299</strain>
    </source>
</reference>
<keyword evidence="8" id="KW-1185">Reference proteome</keyword>
<feature type="transmembrane region" description="Helical" evidence="5">
    <location>
        <begin position="214"/>
        <end position="237"/>
    </location>
</feature>
<dbReference type="InterPro" id="IPR013057">
    <property type="entry name" value="AA_transpt_TM"/>
</dbReference>
<evidence type="ECO:0000256" key="2">
    <source>
        <dbReference type="ARBA" id="ARBA00022692"/>
    </source>
</evidence>
<feature type="transmembrane region" description="Helical" evidence="5">
    <location>
        <begin position="191"/>
        <end position="207"/>
    </location>
</feature>
<feature type="transmembrane region" description="Helical" evidence="5">
    <location>
        <begin position="21"/>
        <end position="41"/>
    </location>
</feature>
<dbReference type="AlphaFoldDB" id="A0AAU9KES5"/>
<comment type="caution">
    <text evidence="7">The sequence shown here is derived from an EMBL/GenBank/DDBJ whole genome shotgun (WGS) entry which is preliminary data.</text>
</comment>
<feature type="transmembrane region" description="Helical" evidence="5">
    <location>
        <begin position="298"/>
        <end position="321"/>
    </location>
</feature>
<dbReference type="PANTHER" id="PTHR16189">
    <property type="entry name" value="TRANSMEMBRANE PROTEIN 104-RELATED"/>
    <property type="match status" value="1"/>
</dbReference>
<feature type="transmembrane region" description="Helical" evidence="5">
    <location>
        <begin position="47"/>
        <end position="65"/>
    </location>
</feature>
<feature type="domain" description="Amino acid transporter transmembrane" evidence="6">
    <location>
        <begin position="19"/>
        <end position="72"/>
    </location>
</feature>
<keyword evidence="4 5" id="KW-0472">Membrane</keyword>
<dbReference type="PANTHER" id="PTHR16189:SF2">
    <property type="entry name" value="AMINO ACID TRANSPORTER TRANSMEMBRANE DOMAIN-CONTAINING PROTEIN"/>
    <property type="match status" value="1"/>
</dbReference>
<accession>A0AAU9KES5</accession>
<protein>
    <recommendedName>
        <fullName evidence="6">Amino acid transporter transmembrane domain-containing protein</fullName>
    </recommendedName>
</protein>
<evidence type="ECO:0000256" key="5">
    <source>
        <dbReference type="SAM" id="Phobius"/>
    </source>
</evidence>
<evidence type="ECO:0000313" key="7">
    <source>
        <dbReference type="EMBL" id="CAG9334156.1"/>
    </source>
</evidence>
<dbReference type="Proteomes" id="UP001162131">
    <property type="component" value="Unassembled WGS sequence"/>
</dbReference>
<keyword evidence="3 5" id="KW-1133">Transmembrane helix</keyword>
<sequence length="487" mass="55286">MALSIRPPSVLTVEPSGFGFWTGYFFAVNCVVGAGFLSLPWAYENGGWLFCLLYQIFMTIFSLILSHMVFEIMGRVEVLTRIQELGKDVPQLDFKLLIFGKSKGEQLIPITDQEPKITSRRTDLSEIARLLFGEHFGRLYLVILYIYQQGIQVSYASIFSTSFASNIPLGNLDTCDVYEEAGFYNNCKWKYWIYLLIFGGFMVYLTLKGMEEQVWFQSCMTFMRFLVMSLVIITSIYDIATNNSNESDNRNNIEMPPLIAFEHLGSAIPIVLVAMAFQNSIPTIVQHVTDKETNLRKIANASTLTAFGFYMLLGMLVPVAIDDVPSMSTLSYRNYTAGHERHNRPWWTYIIEYIVVIFPALDVFSSFPIQAITLADNLCTRYYGNIPKFHMPKRGVRFFRLLVVIPPLIIAFLEYNLGFILEWTGLLGILLIPAAIPMMHLAARRLVDGESVHDINIVPPMLCVILSVAHVFIAILVVVLNILESTK</sequence>
<feature type="transmembrane region" description="Helical" evidence="5">
    <location>
        <begin position="346"/>
        <end position="364"/>
    </location>
</feature>
<evidence type="ECO:0000256" key="4">
    <source>
        <dbReference type="ARBA" id="ARBA00023136"/>
    </source>
</evidence>
<keyword evidence="2 5" id="KW-0812">Transmembrane</keyword>
<comment type="subcellular location">
    <subcellularLocation>
        <location evidence="1">Membrane</location>
    </subcellularLocation>
</comment>
<dbReference type="EMBL" id="CAJZBQ010000057">
    <property type="protein sequence ID" value="CAG9334156.1"/>
    <property type="molecule type" value="Genomic_DNA"/>
</dbReference>
<dbReference type="GO" id="GO:0016020">
    <property type="term" value="C:membrane"/>
    <property type="evidence" value="ECO:0007669"/>
    <property type="project" value="UniProtKB-SubCell"/>
</dbReference>
<organism evidence="7 8">
    <name type="scientific">Blepharisma stoltei</name>
    <dbReference type="NCBI Taxonomy" id="1481888"/>
    <lineage>
        <taxon>Eukaryota</taxon>
        <taxon>Sar</taxon>
        <taxon>Alveolata</taxon>
        <taxon>Ciliophora</taxon>
        <taxon>Postciliodesmatophora</taxon>
        <taxon>Heterotrichea</taxon>
        <taxon>Heterotrichida</taxon>
        <taxon>Blepharismidae</taxon>
        <taxon>Blepharisma</taxon>
    </lineage>
</organism>
<name>A0AAU9KES5_9CILI</name>
<feature type="transmembrane region" description="Helical" evidence="5">
    <location>
        <begin position="257"/>
        <end position="277"/>
    </location>
</feature>
<feature type="transmembrane region" description="Helical" evidence="5">
    <location>
        <begin position="398"/>
        <end position="417"/>
    </location>
</feature>
<evidence type="ECO:0000313" key="8">
    <source>
        <dbReference type="Proteomes" id="UP001162131"/>
    </source>
</evidence>
<feature type="transmembrane region" description="Helical" evidence="5">
    <location>
        <begin position="455"/>
        <end position="483"/>
    </location>
</feature>
<proteinExistence type="predicted"/>
<evidence type="ECO:0000259" key="6">
    <source>
        <dbReference type="Pfam" id="PF01490"/>
    </source>
</evidence>
<feature type="domain" description="Amino acid transporter transmembrane" evidence="6">
    <location>
        <begin position="119"/>
        <end position="478"/>
    </location>
</feature>